<evidence type="ECO:0000313" key="3">
    <source>
        <dbReference type="EnsemblFungi" id="PTTG_03836-t43_1-p1"/>
    </source>
</evidence>
<feature type="compositionally biased region" description="Polar residues" evidence="1">
    <location>
        <begin position="136"/>
        <end position="147"/>
    </location>
</feature>
<feature type="compositionally biased region" description="Low complexity" evidence="1">
    <location>
        <begin position="273"/>
        <end position="291"/>
    </location>
</feature>
<name>A0A180GHH3_PUCT1</name>
<feature type="compositionally biased region" description="Low complexity" evidence="1">
    <location>
        <begin position="210"/>
        <end position="221"/>
    </location>
</feature>
<feature type="compositionally biased region" description="Low complexity" evidence="1">
    <location>
        <begin position="164"/>
        <end position="184"/>
    </location>
</feature>
<keyword evidence="4" id="KW-1185">Reference proteome</keyword>
<reference evidence="2" key="2">
    <citation type="submission" date="2016-05" db="EMBL/GenBank/DDBJ databases">
        <title>Comparative analysis highlights variable genome content of wheat rusts and divergence of the mating loci.</title>
        <authorList>
            <person name="Cuomo C.A."/>
            <person name="Bakkeren G."/>
            <person name="Szabo L."/>
            <person name="Khalil H."/>
            <person name="Joly D."/>
            <person name="Goldberg J."/>
            <person name="Young S."/>
            <person name="Zeng Q."/>
            <person name="Fellers J."/>
        </authorList>
    </citation>
    <scope>NUCLEOTIDE SEQUENCE [LARGE SCALE GENOMIC DNA]</scope>
    <source>
        <strain evidence="2">1-1 BBBD Race 1</strain>
    </source>
</reference>
<dbReference type="AlphaFoldDB" id="A0A180GHH3"/>
<gene>
    <name evidence="2" type="ORF">PTTG_03836</name>
</gene>
<dbReference type="STRING" id="630390.A0A180GHH3"/>
<feature type="compositionally biased region" description="Polar residues" evidence="1">
    <location>
        <begin position="302"/>
        <end position="312"/>
    </location>
</feature>
<feature type="region of interest" description="Disordered" evidence="1">
    <location>
        <begin position="136"/>
        <end position="342"/>
    </location>
</feature>
<feature type="region of interest" description="Disordered" evidence="1">
    <location>
        <begin position="1"/>
        <end position="38"/>
    </location>
</feature>
<sequence>MDASSIPRSPSQTETEESSTTPPPTAQQAAANINRNPLPAPSFTEFVLNARLPAAAPSLNPKERIWSTKIQEITPDKFARSIAAATRSAEEILALRLPHSCKQVAKQLASSLTNTKRKWEETGVVPVEEEIKVVKLTQQSPAASTHQSTLRKPPRKRSKKKSTVKPVNLLSNTPDPSTSTAAPTNQPPVPNDLVGPLPHDSTARPPSPSPSWAAPLQLPLPNGNTSNPSTRRTPETGVTDLQEPSQGTFAPGGEVDLPADSGAHPTEDQAELAAATSASASVSSANSTPVTNPTPPGGPTSLRPSNTPQSNHLPPEAPKEGQNTSNTNATGNQPPDLNAGHPCPLTIIESEKICKQVVEIHHTFNGSKPLWAKYQSTWNSLGPLIASCARFIHNPPPKLSIFYLQRTACSHTSWMDTITLLADKFLSHSQNEQWYCPDILNFPLLLSFGNKEKENPLQSEFFIPTVNKSQHSESTIVQCLFPPASLMIISGKVLKPSVTLTPSGAHYLALTPQWTPTSQQLHSVNVLHEFRNVIINVLMAYLIFQTHHLSKSPMTTAQKKAASRAN</sequence>
<reference evidence="3" key="4">
    <citation type="submission" date="2025-05" db="UniProtKB">
        <authorList>
            <consortium name="EnsemblFungi"/>
        </authorList>
    </citation>
    <scope>IDENTIFICATION</scope>
    <source>
        <strain evidence="3">isolate 1-1 / race 1 (BBBD)</strain>
    </source>
</reference>
<feature type="compositionally biased region" description="Basic residues" evidence="1">
    <location>
        <begin position="152"/>
        <end position="163"/>
    </location>
</feature>
<reference evidence="3 4" key="3">
    <citation type="journal article" date="2017" name="G3 (Bethesda)">
        <title>Comparative analysis highlights variable genome content of wheat rusts and divergence of the mating loci.</title>
        <authorList>
            <person name="Cuomo C.A."/>
            <person name="Bakkeren G."/>
            <person name="Khalil H.B."/>
            <person name="Panwar V."/>
            <person name="Joly D."/>
            <person name="Linning R."/>
            <person name="Sakthikumar S."/>
            <person name="Song X."/>
            <person name="Adiconis X."/>
            <person name="Fan L."/>
            <person name="Goldberg J.M."/>
            <person name="Levin J.Z."/>
            <person name="Young S."/>
            <person name="Zeng Q."/>
            <person name="Anikster Y."/>
            <person name="Bruce M."/>
            <person name="Wang M."/>
            <person name="Yin C."/>
            <person name="McCallum B."/>
            <person name="Szabo L.J."/>
            <person name="Hulbert S."/>
            <person name="Chen X."/>
            <person name="Fellers J.P."/>
        </authorList>
    </citation>
    <scope>NUCLEOTIDE SEQUENCE</scope>
    <source>
        <strain evidence="4">Isolate 1-1 / race 1 (BBBD)</strain>
        <strain evidence="3">isolate 1-1 / race 1 (BBBD)</strain>
    </source>
</reference>
<accession>A0A180GHH3</accession>
<proteinExistence type="predicted"/>
<dbReference type="EnsemblFungi" id="PTTG_03836-t43_1">
    <property type="protein sequence ID" value="PTTG_03836-t43_1-p1"/>
    <property type="gene ID" value="PTTG_03836"/>
</dbReference>
<feature type="compositionally biased region" description="Polar residues" evidence="1">
    <location>
        <begin position="222"/>
        <end position="231"/>
    </location>
</feature>
<evidence type="ECO:0000256" key="1">
    <source>
        <dbReference type="SAM" id="MobiDB-lite"/>
    </source>
</evidence>
<dbReference type="VEuPathDB" id="FungiDB:PTTG_03836"/>
<dbReference type="EMBL" id="ADAS02000069">
    <property type="protein sequence ID" value="OAV92125.1"/>
    <property type="molecule type" value="Genomic_DNA"/>
</dbReference>
<reference evidence="2" key="1">
    <citation type="submission" date="2009-11" db="EMBL/GenBank/DDBJ databases">
        <authorList>
            <consortium name="The Broad Institute Genome Sequencing Platform"/>
            <person name="Ward D."/>
            <person name="Feldgarden M."/>
            <person name="Earl A."/>
            <person name="Young S.K."/>
            <person name="Zeng Q."/>
            <person name="Koehrsen M."/>
            <person name="Alvarado L."/>
            <person name="Berlin A."/>
            <person name="Bochicchio J."/>
            <person name="Borenstein D."/>
            <person name="Chapman S.B."/>
            <person name="Chen Z."/>
            <person name="Engels R."/>
            <person name="Freedman E."/>
            <person name="Gellesch M."/>
            <person name="Goldberg J."/>
            <person name="Griggs A."/>
            <person name="Gujja S."/>
            <person name="Heilman E."/>
            <person name="Heiman D."/>
            <person name="Hepburn T."/>
            <person name="Howarth C."/>
            <person name="Jen D."/>
            <person name="Larson L."/>
            <person name="Lewis B."/>
            <person name="Mehta T."/>
            <person name="Park D."/>
            <person name="Pearson M."/>
            <person name="Roberts A."/>
            <person name="Saif S."/>
            <person name="Shea T."/>
            <person name="Shenoy N."/>
            <person name="Sisk P."/>
            <person name="Stolte C."/>
            <person name="Sykes S."/>
            <person name="Thomson T."/>
            <person name="Walk T."/>
            <person name="White J."/>
            <person name="Yandava C."/>
            <person name="Izard J."/>
            <person name="Baranova O.V."/>
            <person name="Blanton J.M."/>
            <person name="Tanner A.C."/>
            <person name="Dewhirst F.E."/>
            <person name="Haas B."/>
            <person name="Nusbaum C."/>
            <person name="Birren B."/>
        </authorList>
    </citation>
    <scope>NUCLEOTIDE SEQUENCE [LARGE SCALE GENOMIC DNA]</scope>
    <source>
        <strain evidence="2">1-1 BBBD Race 1</strain>
    </source>
</reference>
<protein>
    <submittedName>
        <fullName evidence="2 3">Uncharacterized protein</fullName>
    </submittedName>
</protein>
<organism evidence="2">
    <name type="scientific">Puccinia triticina (isolate 1-1 / race 1 (BBBD))</name>
    <name type="common">Brown leaf rust fungus</name>
    <dbReference type="NCBI Taxonomy" id="630390"/>
    <lineage>
        <taxon>Eukaryota</taxon>
        <taxon>Fungi</taxon>
        <taxon>Dikarya</taxon>
        <taxon>Basidiomycota</taxon>
        <taxon>Pucciniomycotina</taxon>
        <taxon>Pucciniomycetes</taxon>
        <taxon>Pucciniales</taxon>
        <taxon>Pucciniaceae</taxon>
        <taxon>Puccinia</taxon>
    </lineage>
</organism>
<evidence type="ECO:0000313" key="2">
    <source>
        <dbReference type="EMBL" id="OAV92125.1"/>
    </source>
</evidence>
<feature type="compositionally biased region" description="Polar residues" evidence="1">
    <location>
        <begin position="321"/>
        <end position="335"/>
    </location>
</feature>
<evidence type="ECO:0000313" key="4">
    <source>
        <dbReference type="Proteomes" id="UP000005240"/>
    </source>
</evidence>
<dbReference type="Proteomes" id="UP000005240">
    <property type="component" value="Unassembled WGS sequence"/>
</dbReference>